<dbReference type="GO" id="GO:0000724">
    <property type="term" value="P:double-strand break repair via homologous recombination"/>
    <property type="evidence" value="ECO:0007669"/>
    <property type="project" value="Ensembl"/>
</dbReference>
<feature type="domain" description="RAD51 interacting motif" evidence="2">
    <location>
        <begin position="302"/>
        <end position="340"/>
    </location>
</feature>
<dbReference type="PANTHER" id="PTHR15361">
    <property type="entry name" value="RAD51/NUKS-INTERACTING PROTEIN"/>
    <property type="match status" value="1"/>
</dbReference>
<feature type="compositionally biased region" description="Basic and acidic residues" evidence="1">
    <location>
        <begin position="176"/>
        <end position="187"/>
    </location>
</feature>
<dbReference type="Pfam" id="PF15696">
    <property type="entry name" value="RAD51_interact"/>
    <property type="match status" value="1"/>
</dbReference>
<dbReference type="GO" id="GO:0003690">
    <property type="term" value="F:double-stranded DNA binding"/>
    <property type="evidence" value="ECO:0007669"/>
    <property type="project" value="Ensembl"/>
</dbReference>
<accession>A0A8C9N6F5</accession>
<feature type="region of interest" description="Disordered" evidence="1">
    <location>
        <begin position="1"/>
        <end position="53"/>
    </location>
</feature>
<dbReference type="GeneTree" id="ENSGT00940000153414"/>
<dbReference type="GO" id="GO:0003697">
    <property type="term" value="F:single-stranded DNA binding"/>
    <property type="evidence" value="ECO:0007669"/>
    <property type="project" value="Ensembl"/>
</dbReference>
<dbReference type="GO" id="GO:0000785">
    <property type="term" value="C:chromatin"/>
    <property type="evidence" value="ECO:0007669"/>
    <property type="project" value="Ensembl"/>
</dbReference>
<gene>
    <name evidence="3" type="primary">RAD51AP1</name>
</gene>
<dbReference type="PANTHER" id="PTHR15361:SF4">
    <property type="entry name" value="RAD51-ASSOCIATED PROTEIN 1"/>
    <property type="match status" value="1"/>
</dbReference>
<reference evidence="3" key="2">
    <citation type="submission" date="2025-09" db="UniProtKB">
        <authorList>
            <consortium name="Ensembl"/>
        </authorList>
    </citation>
    <scope>IDENTIFICATION</scope>
</reference>
<reference evidence="3" key="1">
    <citation type="submission" date="2025-08" db="UniProtKB">
        <authorList>
            <consortium name="Ensembl"/>
        </authorList>
    </citation>
    <scope>IDENTIFICATION</scope>
</reference>
<dbReference type="GO" id="GO:0036297">
    <property type="term" value="P:interstrand cross-link repair"/>
    <property type="evidence" value="ECO:0007669"/>
    <property type="project" value="Ensembl"/>
</dbReference>
<dbReference type="GO" id="GO:0032991">
    <property type="term" value="C:protein-containing complex"/>
    <property type="evidence" value="ECO:0007669"/>
    <property type="project" value="Ensembl"/>
</dbReference>
<dbReference type="OMA" id="CHRNKKV"/>
<evidence type="ECO:0000256" key="1">
    <source>
        <dbReference type="SAM" id="MobiDB-lite"/>
    </source>
</evidence>
<dbReference type="GO" id="GO:0003723">
    <property type="term" value="F:RNA binding"/>
    <property type="evidence" value="ECO:0007669"/>
    <property type="project" value="Ensembl"/>
</dbReference>
<feature type="region of interest" description="Disordered" evidence="1">
    <location>
        <begin position="160"/>
        <end position="315"/>
    </location>
</feature>
<feature type="compositionally biased region" description="Polar residues" evidence="1">
    <location>
        <begin position="131"/>
        <end position="140"/>
    </location>
</feature>
<organism evidence="3 4">
    <name type="scientific">Serinus canaria</name>
    <name type="common">Island canary</name>
    <name type="synonym">Fringilla canaria</name>
    <dbReference type="NCBI Taxonomy" id="9135"/>
    <lineage>
        <taxon>Eukaryota</taxon>
        <taxon>Metazoa</taxon>
        <taxon>Chordata</taxon>
        <taxon>Craniata</taxon>
        <taxon>Vertebrata</taxon>
        <taxon>Euteleostomi</taxon>
        <taxon>Archelosauria</taxon>
        <taxon>Archosauria</taxon>
        <taxon>Dinosauria</taxon>
        <taxon>Saurischia</taxon>
        <taxon>Theropoda</taxon>
        <taxon>Coelurosauria</taxon>
        <taxon>Aves</taxon>
        <taxon>Neognathae</taxon>
        <taxon>Neoaves</taxon>
        <taxon>Telluraves</taxon>
        <taxon>Australaves</taxon>
        <taxon>Passeriformes</taxon>
        <taxon>Passeroidea</taxon>
        <taxon>Fringillidae</taxon>
        <taxon>Carduelinae</taxon>
        <taxon>Serinus</taxon>
    </lineage>
</organism>
<dbReference type="AlphaFoldDB" id="A0A8C9N6F5"/>
<sequence>MEAAVPAGTGSLPAWPGPSRLTWLRAGSRGLTGPRGRGSWDVPPPRSRHRSCASAAALSALRLWPRRQAAPAAAGMARPARRNKKIVDYSQFGDLEDDDEDFAPSSKKSRTQLKESKKEKKEKSKKPKEVTPSQAQTLSKRLSLDEKLYKRDLEVALALSVKEKSADPPKVQNSEEQGKNIESENTQRRPPFSNCIVDSELLGLNQVMDDDAPEQDGRQRTAATKVSAHHKSLVVDSDDRAHDPDSEPESVPTSPIVSLSWIMEDNSEPRQKVMSSPLEAAGRPLHASSPVRNKKPKWTPPAPSGSSNASAKCVPVKSPTHCLRLGLSRLARVKPLHPSATSS</sequence>
<dbReference type="GO" id="GO:1905168">
    <property type="term" value="P:positive regulation of double-strand break repair via homologous recombination"/>
    <property type="evidence" value="ECO:0007669"/>
    <property type="project" value="Ensembl"/>
</dbReference>
<dbReference type="Ensembl" id="ENSSCAT00000014328.1">
    <property type="protein sequence ID" value="ENSSCAP00000012731.1"/>
    <property type="gene ID" value="ENSSCAG00000009505.1"/>
</dbReference>
<name>A0A8C9N6F5_SERCA</name>
<evidence type="ECO:0000313" key="3">
    <source>
        <dbReference type="Ensembl" id="ENSSCAP00000012731.1"/>
    </source>
</evidence>
<dbReference type="InterPro" id="IPR052003">
    <property type="entry name" value="HR_DNA-Binding_Protein"/>
</dbReference>
<dbReference type="GO" id="GO:0062037">
    <property type="term" value="F:D-loop DNA binding"/>
    <property type="evidence" value="ECO:0007669"/>
    <property type="project" value="Ensembl"/>
</dbReference>
<evidence type="ECO:0000313" key="4">
    <source>
        <dbReference type="Proteomes" id="UP000694409"/>
    </source>
</evidence>
<proteinExistence type="predicted"/>
<dbReference type="InterPro" id="IPR031419">
    <property type="entry name" value="RAD51_interact"/>
</dbReference>
<dbReference type="GO" id="GO:0071479">
    <property type="term" value="P:cellular response to ionizing radiation"/>
    <property type="evidence" value="ECO:0007669"/>
    <property type="project" value="Ensembl"/>
</dbReference>
<feature type="compositionally biased region" description="Basic and acidic residues" evidence="1">
    <location>
        <begin position="112"/>
        <end position="122"/>
    </location>
</feature>
<feature type="region of interest" description="Disordered" evidence="1">
    <location>
        <begin position="91"/>
        <end position="143"/>
    </location>
</feature>
<dbReference type="GO" id="GO:0010845">
    <property type="term" value="P:positive regulation of reciprocal meiotic recombination"/>
    <property type="evidence" value="ECO:0007669"/>
    <property type="project" value="Ensembl"/>
</dbReference>
<protein>
    <submittedName>
        <fullName evidence="3">RAD51 associated protein 1</fullName>
    </submittedName>
</protein>
<dbReference type="GO" id="GO:0005634">
    <property type="term" value="C:nucleus"/>
    <property type="evidence" value="ECO:0007669"/>
    <property type="project" value="Ensembl"/>
</dbReference>
<keyword evidence="4" id="KW-1185">Reference proteome</keyword>
<dbReference type="Proteomes" id="UP000694409">
    <property type="component" value="Unassembled WGS sequence"/>
</dbReference>
<evidence type="ECO:0000259" key="2">
    <source>
        <dbReference type="Pfam" id="PF15696"/>
    </source>
</evidence>